<organism evidence="1">
    <name type="scientific">Thermodesulfatator atlanticus</name>
    <dbReference type="NCBI Taxonomy" id="501497"/>
    <lineage>
        <taxon>Bacteria</taxon>
        <taxon>Pseudomonadati</taxon>
        <taxon>Thermodesulfobacteriota</taxon>
        <taxon>Thermodesulfobacteria</taxon>
        <taxon>Thermodesulfobacteriales</taxon>
        <taxon>Thermodesulfatatoraceae</taxon>
        <taxon>Thermodesulfatator</taxon>
    </lineage>
</organism>
<dbReference type="EMBL" id="DROK01000112">
    <property type="protein sequence ID" value="HHI96954.1"/>
    <property type="molecule type" value="Genomic_DNA"/>
</dbReference>
<dbReference type="Proteomes" id="UP000886101">
    <property type="component" value="Unassembled WGS sequence"/>
</dbReference>
<dbReference type="InterPro" id="IPR038573">
    <property type="entry name" value="BrnT_sf"/>
</dbReference>
<dbReference type="InterPro" id="IPR025354">
    <property type="entry name" value="DUF4258"/>
</dbReference>
<gene>
    <name evidence="1" type="ORF">ENJ96_03805</name>
</gene>
<dbReference type="Pfam" id="PF14076">
    <property type="entry name" value="DUF4258"/>
    <property type="match status" value="1"/>
</dbReference>
<comment type="caution">
    <text evidence="1">The sequence shown here is derived from an EMBL/GenBank/DDBJ whole genome shotgun (WGS) entry which is preliminary data.</text>
</comment>
<dbReference type="AlphaFoldDB" id="A0A7V5NZ86"/>
<name>A0A7V5NZ86_9BACT</name>
<reference evidence="1" key="1">
    <citation type="journal article" date="2020" name="mSystems">
        <title>Genome- and Community-Level Interaction Insights into Carbon Utilization and Element Cycling Functions of Hydrothermarchaeota in Hydrothermal Sediment.</title>
        <authorList>
            <person name="Zhou Z."/>
            <person name="Liu Y."/>
            <person name="Xu W."/>
            <person name="Pan J."/>
            <person name="Luo Z.H."/>
            <person name="Li M."/>
        </authorList>
    </citation>
    <scope>NUCLEOTIDE SEQUENCE [LARGE SCALE GENOMIC DNA]</scope>
    <source>
        <strain evidence="1">HyVt-533</strain>
    </source>
</reference>
<sequence>MKFRFAGFEWSEEKNLWLKLERGVSFEEVLKAIQKGDVLDIRRHPNQEKYPGQYLIVVKIKDYAWVVPCKLEGDKIKLITAYPSRKFTKTFLRQ</sequence>
<dbReference type="Gene3D" id="3.10.450.530">
    <property type="entry name" value="Ribonuclease toxin, BrnT, of type II toxin-antitoxin system"/>
    <property type="match status" value="1"/>
</dbReference>
<accession>A0A7V5NZ86</accession>
<protein>
    <submittedName>
        <fullName evidence="1">DUF4258 domain-containing protein</fullName>
    </submittedName>
</protein>
<proteinExistence type="predicted"/>
<evidence type="ECO:0000313" key="1">
    <source>
        <dbReference type="EMBL" id="HHI96954.1"/>
    </source>
</evidence>